<dbReference type="GO" id="GO:0004497">
    <property type="term" value="F:monooxygenase activity"/>
    <property type="evidence" value="ECO:0007669"/>
    <property type="project" value="InterPro"/>
</dbReference>
<evidence type="ECO:0000256" key="3">
    <source>
        <dbReference type="ARBA" id="ARBA00022824"/>
    </source>
</evidence>
<dbReference type="EC" id="1.14.14.79" evidence="6"/>
<evidence type="ECO:0000256" key="4">
    <source>
        <dbReference type="ARBA" id="ARBA00023136"/>
    </source>
</evidence>
<dbReference type="Pfam" id="PF00067">
    <property type="entry name" value="p450"/>
    <property type="match status" value="1"/>
</dbReference>
<organism evidence="6 7">
    <name type="scientific">Acanthosepion pharaonis</name>
    <name type="common">Pharaoh cuttlefish</name>
    <name type="synonym">Sepia pharaonis</name>
    <dbReference type="NCBI Taxonomy" id="158019"/>
    <lineage>
        <taxon>Eukaryota</taxon>
        <taxon>Metazoa</taxon>
        <taxon>Spiralia</taxon>
        <taxon>Lophotrochozoa</taxon>
        <taxon>Mollusca</taxon>
        <taxon>Cephalopoda</taxon>
        <taxon>Coleoidea</taxon>
        <taxon>Decapodiformes</taxon>
        <taxon>Sepiida</taxon>
        <taxon>Sepiina</taxon>
        <taxon>Sepiidae</taxon>
        <taxon>Acanthosepion</taxon>
    </lineage>
</organism>
<dbReference type="GO" id="GO:0005789">
    <property type="term" value="C:endoplasmic reticulum membrane"/>
    <property type="evidence" value="ECO:0007669"/>
    <property type="project" value="UniProtKB-SubCell"/>
</dbReference>
<name>A0A812EX85_ACAPH</name>
<dbReference type="Proteomes" id="UP000597762">
    <property type="component" value="Unassembled WGS sequence"/>
</dbReference>
<dbReference type="InterPro" id="IPR002401">
    <property type="entry name" value="Cyt_P450_E_grp-I"/>
</dbReference>
<keyword evidence="4 5" id="KW-0472">Membrane</keyword>
<keyword evidence="5" id="KW-0812">Transmembrane</keyword>
<keyword evidence="7" id="KW-1185">Reference proteome</keyword>
<sequence>MVAIWSSYKVIENRQKEYNENEAMIMEEEADDADESNVYMKKKRRTFLDTLLYNWHRGKLTTEEIQEEVDTFMFEGHDTTSVGMMWALYMIVSHPEVYKKVNKEIDDVFAFEADETESKSHVYLYSKYTNNLFFFSFFFCLFHSLTFKAVRFPSVYFFSNAVRRLILTPVIDLTDHPLLTHFQFKKPFETF</sequence>
<feature type="transmembrane region" description="Helical" evidence="5">
    <location>
        <begin position="132"/>
        <end position="150"/>
    </location>
</feature>
<proteinExistence type="inferred from homology"/>
<dbReference type="InterPro" id="IPR001128">
    <property type="entry name" value="Cyt_P450"/>
</dbReference>
<keyword evidence="3" id="KW-0256">Endoplasmic reticulum</keyword>
<evidence type="ECO:0000256" key="5">
    <source>
        <dbReference type="SAM" id="Phobius"/>
    </source>
</evidence>
<dbReference type="SUPFAM" id="SSF48264">
    <property type="entry name" value="Cytochrome P450"/>
    <property type="match status" value="1"/>
</dbReference>
<dbReference type="Gene3D" id="1.10.630.10">
    <property type="entry name" value="Cytochrome P450"/>
    <property type="match status" value="1"/>
</dbReference>
<dbReference type="GO" id="GO:0005506">
    <property type="term" value="F:iron ion binding"/>
    <property type="evidence" value="ECO:0007669"/>
    <property type="project" value="InterPro"/>
</dbReference>
<dbReference type="GO" id="GO:0020037">
    <property type="term" value="F:heme binding"/>
    <property type="evidence" value="ECO:0007669"/>
    <property type="project" value="InterPro"/>
</dbReference>
<dbReference type="PRINTS" id="PR00463">
    <property type="entry name" value="EP450I"/>
</dbReference>
<dbReference type="PANTHER" id="PTHR24291:SF189">
    <property type="entry name" value="CYTOCHROME P450 4C3-RELATED"/>
    <property type="match status" value="1"/>
</dbReference>
<comment type="similarity">
    <text evidence="2">Belongs to the cytochrome P450 family.</text>
</comment>
<dbReference type="PANTHER" id="PTHR24291">
    <property type="entry name" value="CYTOCHROME P450 FAMILY 4"/>
    <property type="match status" value="1"/>
</dbReference>
<protein>
    <submittedName>
        <fullName evidence="6">CYP4V2</fullName>
        <ecNumber evidence="6">1.14.14.79</ecNumber>
    </submittedName>
</protein>
<dbReference type="InterPro" id="IPR050196">
    <property type="entry name" value="Cytochrome_P450_Monoox"/>
</dbReference>
<comment type="subcellular location">
    <subcellularLocation>
        <location evidence="1">Endoplasmic reticulum membrane</location>
    </subcellularLocation>
</comment>
<dbReference type="EMBL" id="CAHIKZ030005564">
    <property type="protein sequence ID" value="CAE1329931.1"/>
    <property type="molecule type" value="Genomic_DNA"/>
</dbReference>
<evidence type="ECO:0000256" key="1">
    <source>
        <dbReference type="ARBA" id="ARBA00004586"/>
    </source>
</evidence>
<dbReference type="GO" id="GO:0016705">
    <property type="term" value="F:oxidoreductase activity, acting on paired donors, with incorporation or reduction of molecular oxygen"/>
    <property type="evidence" value="ECO:0007669"/>
    <property type="project" value="InterPro"/>
</dbReference>
<reference evidence="6" key="1">
    <citation type="submission" date="2021-01" db="EMBL/GenBank/DDBJ databases">
        <authorList>
            <person name="Li R."/>
            <person name="Bekaert M."/>
        </authorList>
    </citation>
    <scope>NUCLEOTIDE SEQUENCE</scope>
    <source>
        <strain evidence="6">Farmed</strain>
    </source>
</reference>
<evidence type="ECO:0000313" key="7">
    <source>
        <dbReference type="Proteomes" id="UP000597762"/>
    </source>
</evidence>
<evidence type="ECO:0000256" key="2">
    <source>
        <dbReference type="ARBA" id="ARBA00010617"/>
    </source>
</evidence>
<keyword evidence="6" id="KW-0560">Oxidoreductase</keyword>
<dbReference type="OrthoDB" id="6161504at2759"/>
<evidence type="ECO:0000313" key="6">
    <source>
        <dbReference type="EMBL" id="CAE1329931.1"/>
    </source>
</evidence>
<comment type="caution">
    <text evidence="6">The sequence shown here is derived from an EMBL/GenBank/DDBJ whole genome shotgun (WGS) entry which is preliminary data.</text>
</comment>
<gene>
    <name evidence="6" type="ORF">SPHA_79287</name>
</gene>
<dbReference type="InterPro" id="IPR036396">
    <property type="entry name" value="Cyt_P450_sf"/>
</dbReference>
<dbReference type="AlphaFoldDB" id="A0A812EX85"/>
<keyword evidence="5" id="KW-1133">Transmembrane helix</keyword>
<accession>A0A812EX85</accession>